<name>A0A6C0K639_9ZZZZ</name>
<dbReference type="AlphaFoldDB" id="A0A6C0K639"/>
<reference evidence="1" key="1">
    <citation type="journal article" date="2020" name="Nature">
        <title>Giant virus diversity and host interactions through global metagenomics.</title>
        <authorList>
            <person name="Schulz F."/>
            <person name="Roux S."/>
            <person name="Paez-Espino D."/>
            <person name="Jungbluth S."/>
            <person name="Walsh D.A."/>
            <person name="Denef V.J."/>
            <person name="McMahon K.D."/>
            <person name="Konstantinidis K.T."/>
            <person name="Eloe-Fadrosh E.A."/>
            <person name="Kyrpides N.C."/>
            <person name="Woyke T."/>
        </authorList>
    </citation>
    <scope>NUCLEOTIDE SEQUENCE</scope>
    <source>
        <strain evidence="1">GVMAG-S-1101171-110</strain>
    </source>
</reference>
<protein>
    <submittedName>
        <fullName evidence="1">Uncharacterized protein</fullName>
    </submittedName>
</protein>
<proteinExistence type="predicted"/>
<accession>A0A6C0K639</accession>
<organism evidence="1">
    <name type="scientific">viral metagenome</name>
    <dbReference type="NCBI Taxonomy" id="1070528"/>
    <lineage>
        <taxon>unclassified sequences</taxon>
        <taxon>metagenomes</taxon>
        <taxon>organismal metagenomes</taxon>
    </lineage>
</organism>
<sequence length="183" mass="20456">MGQYFMCVFLAEDGKYIRAFVDPSSYGHGVKLAEHSYVGNAVMNSIEFMLSPSGIFYKSRLVWAGDYANPEISGQDNAEAQGPGPNPYTLYSACHDQMDKMVYLNKKSDFQYILNHTKKLFIDKKKIKEIHPLPILVAEGNGRGGGDYYGDGKEHSGTWARDVISVNNSTEGYEEFAELNNCI</sequence>
<dbReference type="EMBL" id="MN740798">
    <property type="protein sequence ID" value="QHU12260.1"/>
    <property type="molecule type" value="Genomic_DNA"/>
</dbReference>
<evidence type="ECO:0000313" key="1">
    <source>
        <dbReference type="EMBL" id="QHU12260.1"/>
    </source>
</evidence>